<reference evidence="4 5" key="1">
    <citation type="submission" date="2018-08" db="EMBL/GenBank/DDBJ databases">
        <title>Recombination of ecologically and evolutionarily significant loci maintains genetic cohesion in the Pseudomonas syringae species complex.</title>
        <authorList>
            <person name="Dillon M."/>
            <person name="Thakur S."/>
            <person name="Almeida R.N.D."/>
            <person name="Weir B.S."/>
            <person name="Guttman D.S."/>
        </authorList>
    </citation>
    <scope>NUCLEOTIDE SEQUENCE [LARGE SCALE GENOMIC DNA]</scope>
    <source>
        <strain evidence="3 5">ICMP 13052</strain>
        <strain evidence="2 4">ICMP 4330</strain>
    </source>
</reference>
<organism evidence="2 4">
    <name type="scientific">Pseudomonas syringae pv. delphinii</name>
    <dbReference type="NCBI Taxonomy" id="192088"/>
    <lineage>
        <taxon>Bacteria</taxon>
        <taxon>Pseudomonadati</taxon>
        <taxon>Pseudomonadota</taxon>
        <taxon>Gammaproteobacteria</taxon>
        <taxon>Pseudomonadales</taxon>
        <taxon>Pseudomonadaceae</taxon>
        <taxon>Pseudomonas</taxon>
    </lineage>
</organism>
<evidence type="ECO:0000313" key="5">
    <source>
        <dbReference type="Proteomes" id="UP000269044"/>
    </source>
</evidence>
<feature type="region of interest" description="Disordered" evidence="1">
    <location>
        <begin position="1"/>
        <end position="62"/>
    </location>
</feature>
<dbReference type="Proteomes" id="UP000269044">
    <property type="component" value="Unassembled WGS sequence"/>
</dbReference>
<name>A0A0P9PH88_9PSED</name>
<protein>
    <submittedName>
        <fullName evidence="2">Uncharacterized protein</fullName>
    </submittedName>
</protein>
<dbReference type="AlphaFoldDB" id="A0A0P9PH88"/>
<accession>A0A0P9PH88</accession>
<sequence length="62" mass="6974">MMIPRAVPAKADILTVPTSIKRRRRNLEQKPQNSYDGGQTGSGRKKEHQPWYAKPAKPTTEG</sequence>
<comment type="caution">
    <text evidence="2">The sequence shown here is derived from an EMBL/GenBank/DDBJ whole genome shotgun (WGS) entry which is preliminary data.</text>
</comment>
<evidence type="ECO:0000313" key="4">
    <source>
        <dbReference type="Proteomes" id="UP000267908"/>
    </source>
</evidence>
<evidence type="ECO:0000313" key="3">
    <source>
        <dbReference type="EMBL" id="RMQ22694.1"/>
    </source>
</evidence>
<dbReference type="EMBL" id="RBQG01000320">
    <property type="protein sequence ID" value="RMP06721.1"/>
    <property type="molecule type" value="Genomic_DNA"/>
</dbReference>
<dbReference type="EMBL" id="RBRA01000184">
    <property type="protein sequence ID" value="RMQ22694.1"/>
    <property type="molecule type" value="Genomic_DNA"/>
</dbReference>
<proteinExistence type="predicted"/>
<gene>
    <name evidence="3" type="ORF">ALQ08_103910</name>
    <name evidence="2" type="ORF">ALQ28_103717</name>
</gene>
<evidence type="ECO:0000256" key="1">
    <source>
        <dbReference type="SAM" id="MobiDB-lite"/>
    </source>
</evidence>
<dbReference type="Proteomes" id="UP000267908">
    <property type="component" value="Unassembled WGS sequence"/>
</dbReference>
<evidence type="ECO:0000313" key="2">
    <source>
        <dbReference type="EMBL" id="RMP06721.1"/>
    </source>
</evidence>